<evidence type="ECO:0000256" key="1">
    <source>
        <dbReference type="SAM" id="MobiDB-lite"/>
    </source>
</evidence>
<organism evidence="2">
    <name type="scientific">uncultured Caudovirales phage</name>
    <dbReference type="NCBI Taxonomy" id="2100421"/>
    <lineage>
        <taxon>Viruses</taxon>
        <taxon>Duplodnaviria</taxon>
        <taxon>Heunggongvirae</taxon>
        <taxon>Uroviricota</taxon>
        <taxon>Caudoviricetes</taxon>
        <taxon>Peduoviridae</taxon>
        <taxon>Maltschvirus</taxon>
        <taxon>Maltschvirus maltsch</taxon>
    </lineage>
</organism>
<evidence type="ECO:0000313" key="2">
    <source>
        <dbReference type="EMBL" id="CAB4137773.1"/>
    </source>
</evidence>
<reference evidence="2" key="1">
    <citation type="submission" date="2020-04" db="EMBL/GenBank/DDBJ databases">
        <authorList>
            <person name="Chiriac C."/>
            <person name="Salcher M."/>
            <person name="Ghai R."/>
            <person name="Kavagutti S V."/>
        </authorList>
    </citation>
    <scope>NUCLEOTIDE SEQUENCE</scope>
</reference>
<name>A0A6J5LX82_9CAUD</name>
<accession>A0A6J5LX82</accession>
<sequence length="104" mass="11012">MIRGKTYMTINVGAALAKLASRKPRPAPKKETPLPPPDPAAQPTRQLRRKAERELAKLARREGKSSAPPNETGAWRHPVRGQTGGVQPPSPGSYPDTAGRGGGG</sequence>
<feature type="compositionally biased region" description="Basic and acidic residues" evidence="1">
    <location>
        <begin position="49"/>
        <end position="64"/>
    </location>
</feature>
<feature type="region of interest" description="Disordered" evidence="1">
    <location>
        <begin position="19"/>
        <end position="104"/>
    </location>
</feature>
<dbReference type="EMBL" id="LR796340">
    <property type="protein sequence ID" value="CAB4137773.1"/>
    <property type="molecule type" value="Genomic_DNA"/>
</dbReference>
<protein>
    <submittedName>
        <fullName evidence="2">Uncharacterized protein</fullName>
    </submittedName>
</protein>
<gene>
    <name evidence="2" type="ORF">UFOVP326_78</name>
</gene>
<proteinExistence type="predicted"/>